<evidence type="ECO:0000313" key="2">
    <source>
        <dbReference type="Proteomes" id="UP000437562"/>
    </source>
</evidence>
<accession>A0A654ATB0</accession>
<dbReference type="AlphaFoldDB" id="A0A654ATB0"/>
<dbReference type="RefSeq" id="WP_159146671.1">
    <property type="nucleotide sequence ID" value="NZ_LR733376.1"/>
</dbReference>
<evidence type="ECO:0000313" key="1">
    <source>
        <dbReference type="EMBL" id="VXC71033.1"/>
    </source>
</evidence>
<proteinExistence type="predicted"/>
<sequence length="407" mass="47139">MDQTLQQKQEGLEKSLKKFLNILINEIDFQRRNQEDVAEELGISGGSFSKNLSGKNQFGFWNLIKLLNILYQDDVLKKKEMLHKFCAVTKSKINMRIAMEYANASGDLELLKLVVDREKTSSLAMNREWAYVYELVWMRGKGNVSGNKLLEKLEDRKKSKVIKTQEMNVLYGILTFYTMYDLENFNSLFEYAEVLQSKVDSIKDDFIRTAYMGKIKEGLSYAYLMQDNVEKSRDLCHEILNTEDDKNCFSLLRASALVYLAESYTFESYERASWYIQQSLNLLGPCHYERLIKRRENILNTFAFIKLVNKKGLEDIEIYNVGEEALYQILIGNSDTAVEILRAAEKKDGKLSAMKKCILGYALKDIDLIEESLVAFECAGNRFYCKFPQKMLVEFNKNSIIYTGDAK</sequence>
<dbReference type="InterPro" id="IPR047705">
    <property type="entry name" value="AimR-like"/>
</dbReference>
<name>A0A654ATB0_BACMY</name>
<dbReference type="Proteomes" id="UP000437562">
    <property type="component" value="Unassembled WGS sequence"/>
</dbReference>
<gene>
    <name evidence="1" type="ORF">BACI71_60083</name>
</gene>
<organism evidence="1 2">
    <name type="scientific">Bacillus mycoides</name>
    <dbReference type="NCBI Taxonomy" id="1405"/>
    <lineage>
        <taxon>Bacteria</taxon>
        <taxon>Bacillati</taxon>
        <taxon>Bacillota</taxon>
        <taxon>Bacilli</taxon>
        <taxon>Bacillales</taxon>
        <taxon>Bacillaceae</taxon>
        <taxon>Bacillus</taxon>
        <taxon>Bacillus cereus group</taxon>
    </lineage>
</organism>
<evidence type="ECO:0008006" key="3">
    <source>
        <dbReference type="Google" id="ProtNLM"/>
    </source>
</evidence>
<dbReference type="Pfam" id="PF22871">
    <property type="entry name" value="AimR"/>
    <property type="match status" value="1"/>
</dbReference>
<reference evidence="1 2" key="1">
    <citation type="submission" date="2019-10" db="EMBL/GenBank/DDBJ databases">
        <authorList>
            <person name="Karimi E."/>
        </authorList>
    </citation>
    <scope>NUCLEOTIDE SEQUENCE [LARGE SCALE GENOMIC DNA]</scope>
    <source>
        <strain evidence="1">Bacillus sp. 71</strain>
    </source>
</reference>
<dbReference type="EMBL" id="CABWMC010000031">
    <property type="protein sequence ID" value="VXC71033.1"/>
    <property type="molecule type" value="Genomic_DNA"/>
</dbReference>
<dbReference type="NCBIfam" id="NF038310">
    <property type="entry name" value="lysogeny_AimR"/>
    <property type="match status" value="1"/>
</dbReference>
<protein>
    <recommendedName>
        <fullName evidence="3">Prophage helix-turn-helix protein</fullName>
    </recommendedName>
</protein>